<evidence type="ECO:0000313" key="2">
    <source>
        <dbReference type="EMBL" id="MBO3272960.1"/>
    </source>
</evidence>
<name>A0ABS3TH14_9BACT</name>
<sequence>MKKLITILAPLFCTVAAHAQLAAPWVAFPVDAAITLRVPGKPQPVDITRLEPSLSAKQARGYRYTDAAGTYILMRLEKPMDKFYAKDSDHEFYSQAIDQMMHDAHGTLLDEAILMNGPYQAACAHYTIPGAGPRYMGIALLHHVSYEFQYMPSKPLTKDQDAKLWAQFQQSIVSLK</sequence>
<keyword evidence="1" id="KW-0732">Signal</keyword>
<reference evidence="2 3" key="1">
    <citation type="submission" date="2021-03" db="EMBL/GenBank/DDBJ databases">
        <authorList>
            <person name="Kim M.K."/>
        </authorList>
    </citation>
    <scope>NUCLEOTIDE SEQUENCE [LARGE SCALE GENOMIC DNA]</scope>
    <source>
        <strain evidence="2 3">BT507</strain>
    </source>
</reference>
<dbReference type="RefSeq" id="WP_208309125.1">
    <property type="nucleotide sequence ID" value="NZ_JAGETX010000021.1"/>
</dbReference>
<evidence type="ECO:0000313" key="3">
    <source>
        <dbReference type="Proteomes" id="UP000670527"/>
    </source>
</evidence>
<dbReference type="Proteomes" id="UP000670527">
    <property type="component" value="Unassembled WGS sequence"/>
</dbReference>
<organism evidence="2 3">
    <name type="scientific">Hymenobacter defluvii</name>
    <dbReference type="NCBI Taxonomy" id="2054411"/>
    <lineage>
        <taxon>Bacteria</taxon>
        <taxon>Pseudomonadati</taxon>
        <taxon>Bacteroidota</taxon>
        <taxon>Cytophagia</taxon>
        <taxon>Cytophagales</taxon>
        <taxon>Hymenobacteraceae</taxon>
        <taxon>Hymenobacter</taxon>
    </lineage>
</organism>
<feature type="signal peptide" evidence="1">
    <location>
        <begin position="1"/>
        <end position="19"/>
    </location>
</feature>
<accession>A0ABS3TH14</accession>
<evidence type="ECO:0000256" key="1">
    <source>
        <dbReference type="SAM" id="SignalP"/>
    </source>
</evidence>
<protein>
    <submittedName>
        <fullName evidence="2">Uncharacterized protein</fullName>
    </submittedName>
</protein>
<proteinExistence type="predicted"/>
<dbReference type="EMBL" id="JAGETX010000021">
    <property type="protein sequence ID" value="MBO3272960.1"/>
    <property type="molecule type" value="Genomic_DNA"/>
</dbReference>
<feature type="chain" id="PRO_5045048891" evidence="1">
    <location>
        <begin position="20"/>
        <end position="176"/>
    </location>
</feature>
<gene>
    <name evidence="2" type="ORF">J4D97_20085</name>
</gene>
<keyword evidence="3" id="KW-1185">Reference proteome</keyword>
<comment type="caution">
    <text evidence="2">The sequence shown here is derived from an EMBL/GenBank/DDBJ whole genome shotgun (WGS) entry which is preliminary data.</text>
</comment>